<accession>A0A2Z7B833</accession>
<dbReference type="EMBL" id="KV010193">
    <property type="protein sequence ID" value="KZV28047.1"/>
    <property type="molecule type" value="Genomic_DNA"/>
</dbReference>
<evidence type="ECO:0000313" key="3">
    <source>
        <dbReference type="Proteomes" id="UP000250235"/>
    </source>
</evidence>
<feature type="compositionally biased region" description="Gly residues" evidence="1">
    <location>
        <begin position="654"/>
        <end position="665"/>
    </location>
</feature>
<sequence length="714" mass="78993">MTASSDDEFGEKHSAVETVVVEQRATTSADDVDTIIEEVIAATAQMEPANFVESAVAGEIDLLQQIPGDALLPSVLAAEPTRINFTNVISIPGVAEGDLYKARLPKIALVDKGKAPLIEAGVVKGHPAQEMVQLIFGDIEFLIQLREQVKDEVSAFLNSFSLRRLPVLAFLKDITVKEGKVLTWAETDSVQIALQRRLYIVAKYRELLLRKFLESHRAHFSFGQPWSSMALQIIDLLSIAHNAAVNDLLIQRKAHALQWTRPCCSIFFEGVYERGFYIPRNHKIIFSTCWIRLVQFVGGSWLVEAGYDRLVYECETPVSQLWEKLPEQIELNSLAPICLFLEPVQSFSSLSLPPVKSWGCHRVCIELLQFSLIGGLRSVTAINRCRDIIGPLVDIEIIPTGFRGLFQRGLNANSFTTFLGDCVNSLSVQISPIVDITSAPADFVLSSPYQSSSSASSMHFTDEIIQGTETAVEQIPEPSTAPTATTFIESFAQLRDSISQISIKQVRTQRSLDDLKSELLFKIDNLAKASAEARDQQTQYFQNSLKNARQEARTQSDVLSVKLNEFHKGTRAHRALVTELEDIRKEVKAMDGQLATIQSEMLDFRAQAQENHLNLSTQLGFLVDYINWGGDAKKGEGGSNRPQPPHDDQRRPSGGIGSRGSGGDGSSQRRDRGGSSKKRHSSSSGGVHHRSGGGGLVGPIRWDAEYWICGKRQF</sequence>
<organism evidence="2 3">
    <name type="scientific">Dorcoceras hygrometricum</name>
    <dbReference type="NCBI Taxonomy" id="472368"/>
    <lineage>
        <taxon>Eukaryota</taxon>
        <taxon>Viridiplantae</taxon>
        <taxon>Streptophyta</taxon>
        <taxon>Embryophyta</taxon>
        <taxon>Tracheophyta</taxon>
        <taxon>Spermatophyta</taxon>
        <taxon>Magnoliopsida</taxon>
        <taxon>eudicotyledons</taxon>
        <taxon>Gunneridae</taxon>
        <taxon>Pentapetalae</taxon>
        <taxon>asterids</taxon>
        <taxon>lamiids</taxon>
        <taxon>Lamiales</taxon>
        <taxon>Gesneriaceae</taxon>
        <taxon>Didymocarpoideae</taxon>
        <taxon>Trichosporeae</taxon>
        <taxon>Loxocarpinae</taxon>
        <taxon>Dorcoceras</taxon>
    </lineage>
</organism>
<feature type="region of interest" description="Disordered" evidence="1">
    <location>
        <begin position="633"/>
        <end position="695"/>
    </location>
</feature>
<dbReference type="AlphaFoldDB" id="A0A2Z7B833"/>
<evidence type="ECO:0000256" key="1">
    <source>
        <dbReference type="SAM" id="MobiDB-lite"/>
    </source>
</evidence>
<feature type="compositionally biased region" description="Basic residues" evidence="1">
    <location>
        <begin position="675"/>
        <end position="691"/>
    </location>
</feature>
<name>A0A2Z7B833_9LAMI</name>
<keyword evidence="3" id="KW-1185">Reference proteome</keyword>
<protein>
    <submittedName>
        <fullName evidence="2">Uncharacterized protein</fullName>
    </submittedName>
</protein>
<reference evidence="2 3" key="1">
    <citation type="journal article" date="2015" name="Proc. Natl. Acad. Sci. U.S.A.">
        <title>The resurrection genome of Boea hygrometrica: A blueprint for survival of dehydration.</title>
        <authorList>
            <person name="Xiao L."/>
            <person name="Yang G."/>
            <person name="Zhang L."/>
            <person name="Yang X."/>
            <person name="Zhao S."/>
            <person name="Ji Z."/>
            <person name="Zhou Q."/>
            <person name="Hu M."/>
            <person name="Wang Y."/>
            <person name="Chen M."/>
            <person name="Xu Y."/>
            <person name="Jin H."/>
            <person name="Xiao X."/>
            <person name="Hu G."/>
            <person name="Bao F."/>
            <person name="Hu Y."/>
            <person name="Wan P."/>
            <person name="Li L."/>
            <person name="Deng X."/>
            <person name="Kuang T."/>
            <person name="Xiang C."/>
            <person name="Zhu J.K."/>
            <person name="Oliver M.J."/>
            <person name="He Y."/>
        </authorList>
    </citation>
    <scope>NUCLEOTIDE SEQUENCE [LARGE SCALE GENOMIC DNA]</scope>
    <source>
        <strain evidence="3">cv. XS01</strain>
    </source>
</reference>
<dbReference type="Proteomes" id="UP000250235">
    <property type="component" value="Unassembled WGS sequence"/>
</dbReference>
<gene>
    <name evidence="2" type="ORF">F511_06916</name>
</gene>
<proteinExistence type="predicted"/>
<evidence type="ECO:0000313" key="2">
    <source>
        <dbReference type="EMBL" id="KZV28047.1"/>
    </source>
</evidence>